<evidence type="ECO:0000313" key="2">
    <source>
        <dbReference type="EMBL" id="SEN27566.1"/>
    </source>
</evidence>
<protein>
    <recommendedName>
        <fullName evidence="4">Aspartyl protease</fullName>
    </recommendedName>
</protein>
<proteinExistence type="predicted"/>
<evidence type="ECO:0008006" key="4">
    <source>
        <dbReference type="Google" id="ProtNLM"/>
    </source>
</evidence>
<reference evidence="3" key="1">
    <citation type="submission" date="2016-10" db="EMBL/GenBank/DDBJ databases">
        <authorList>
            <person name="Varghese N."/>
            <person name="Submissions S."/>
        </authorList>
    </citation>
    <scope>NUCLEOTIDE SEQUENCE [LARGE SCALE GENOMIC DNA]</scope>
    <source>
        <strain evidence="3">Gh-48</strain>
    </source>
</reference>
<dbReference type="RefSeq" id="WP_091210305.1">
    <property type="nucleotide sequence ID" value="NZ_FOCL01000002.1"/>
</dbReference>
<organism evidence="2 3">
    <name type="scientific">Mucilaginibacter gossypiicola</name>
    <dbReference type="NCBI Taxonomy" id="551995"/>
    <lineage>
        <taxon>Bacteria</taxon>
        <taxon>Pseudomonadati</taxon>
        <taxon>Bacteroidota</taxon>
        <taxon>Sphingobacteriia</taxon>
        <taxon>Sphingobacteriales</taxon>
        <taxon>Sphingobacteriaceae</taxon>
        <taxon>Mucilaginibacter</taxon>
    </lineage>
</organism>
<feature type="signal peptide" evidence="1">
    <location>
        <begin position="1"/>
        <end position="18"/>
    </location>
</feature>
<keyword evidence="1" id="KW-0732">Signal</keyword>
<keyword evidence="3" id="KW-1185">Reference proteome</keyword>
<sequence>MKYFLLFICLLPAGLVVGQSKLPVIKATSKKVAINDGGFLDKNAWSLSPKTRPDVYTADRTRATKWVTFYTDIDSIRVKVKPGTRYNFVILLNGKDSCYTQIASAIPPVNKPEAVISKNDTIPFKLTAYNAIAVKAVMNDADTLNLHFDISSFDFHLTRDAIVKKTKLLPNYADVLAGTAKPNFNELSKVIKLQMGTAVWRNQEMLPTGLTSRGMDGRFGWNLFEGKQVEIDYDNNRIIIFNKMPKSLRGYERAKIGFVRSFAYATGTFEIAGKKYTGNFSMDTGSDQSLILDSGWVAKNNFPMDLKLIKASTISDPLGIKYEMKIVEVPLFRLNGFPASNVPTLILSNKNPVGFEINFLGNGLLKRFNMILDFKNDYLYLKPNKLST</sequence>
<dbReference type="EMBL" id="FOCL01000002">
    <property type="protein sequence ID" value="SEN27566.1"/>
    <property type="molecule type" value="Genomic_DNA"/>
</dbReference>
<dbReference type="InterPro" id="IPR021109">
    <property type="entry name" value="Peptidase_aspartic_dom_sf"/>
</dbReference>
<dbReference type="Gene3D" id="2.40.70.10">
    <property type="entry name" value="Acid Proteases"/>
    <property type="match status" value="1"/>
</dbReference>
<dbReference type="Proteomes" id="UP000198942">
    <property type="component" value="Unassembled WGS sequence"/>
</dbReference>
<evidence type="ECO:0000256" key="1">
    <source>
        <dbReference type="SAM" id="SignalP"/>
    </source>
</evidence>
<evidence type="ECO:0000313" key="3">
    <source>
        <dbReference type="Proteomes" id="UP000198942"/>
    </source>
</evidence>
<dbReference type="STRING" id="551995.SAMN05192574_102980"/>
<gene>
    <name evidence="2" type="ORF">SAMN05192574_102980</name>
</gene>
<feature type="chain" id="PRO_5011663076" description="Aspartyl protease" evidence="1">
    <location>
        <begin position="19"/>
        <end position="388"/>
    </location>
</feature>
<accession>A0A1H8F7U6</accession>
<dbReference type="OrthoDB" id="5166556at2"/>
<dbReference type="AlphaFoldDB" id="A0A1H8F7U6"/>
<name>A0A1H8F7U6_9SPHI</name>